<evidence type="ECO:0000313" key="14">
    <source>
        <dbReference type="EMBL" id="TRL32039.1"/>
    </source>
</evidence>
<evidence type="ECO:0000256" key="6">
    <source>
        <dbReference type="ARBA" id="ARBA00022801"/>
    </source>
</evidence>
<evidence type="ECO:0000256" key="10">
    <source>
        <dbReference type="ARBA" id="ARBA00093448"/>
    </source>
</evidence>
<keyword evidence="4" id="KW-0479">Metal-binding</keyword>
<feature type="compositionally biased region" description="Polar residues" evidence="12">
    <location>
        <begin position="598"/>
        <end position="617"/>
    </location>
</feature>
<dbReference type="PANTHER" id="PTHR37425:SF1">
    <property type="entry name" value="OUTER MEMBRANE PROTEIN"/>
    <property type="match status" value="1"/>
</dbReference>
<evidence type="ECO:0000256" key="2">
    <source>
        <dbReference type="ARBA" id="ARBA00004776"/>
    </source>
</evidence>
<dbReference type="Pfam" id="PF05951">
    <property type="entry name" value="Peptidase_M15_2"/>
    <property type="match status" value="1"/>
</dbReference>
<dbReference type="InterPro" id="IPR009045">
    <property type="entry name" value="Zn_M74/Hedgehog-like"/>
</dbReference>
<dbReference type="EMBL" id="VJMG01000086">
    <property type="protein sequence ID" value="TRL32039.1"/>
    <property type="molecule type" value="Genomic_DNA"/>
</dbReference>
<evidence type="ECO:0000256" key="4">
    <source>
        <dbReference type="ARBA" id="ARBA00022723"/>
    </source>
</evidence>
<evidence type="ECO:0000256" key="1">
    <source>
        <dbReference type="ARBA" id="ARBA00001947"/>
    </source>
</evidence>
<keyword evidence="15" id="KW-1185">Reference proteome</keyword>
<proteinExistence type="inferred from homology"/>
<accession>A0A549SR18</accession>
<feature type="compositionally biased region" description="Low complexity" evidence="12">
    <location>
        <begin position="301"/>
        <end position="312"/>
    </location>
</feature>
<evidence type="ECO:0000256" key="7">
    <source>
        <dbReference type="ARBA" id="ARBA00022833"/>
    </source>
</evidence>
<feature type="chain" id="PRO_5022232233" description="Murein endopeptidase K" evidence="13">
    <location>
        <begin position="23"/>
        <end position="617"/>
    </location>
</feature>
<name>A0A549SR18_9HYPH</name>
<evidence type="ECO:0000256" key="9">
    <source>
        <dbReference type="ARBA" id="ARBA00023316"/>
    </source>
</evidence>
<organism evidence="14 15">
    <name type="scientific">Rhizobium straminoryzae</name>
    <dbReference type="NCBI Taxonomy" id="1387186"/>
    <lineage>
        <taxon>Bacteria</taxon>
        <taxon>Pseudomonadati</taxon>
        <taxon>Pseudomonadota</taxon>
        <taxon>Alphaproteobacteria</taxon>
        <taxon>Hyphomicrobiales</taxon>
        <taxon>Rhizobiaceae</taxon>
        <taxon>Rhizobium/Agrobacterium group</taxon>
        <taxon>Rhizobium</taxon>
    </lineage>
</organism>
<protein>
    <recommendedName>
        <fullName evidence="11">Murein endopeptidase K</fullName>
    </recommendedName>
</protein>
<keyword evidence="8" id="KW-0482">Metalloprotease</keyword>
<comment type="cofactor">
    <cofactor evidence="1">
        <name>Zn(2+)</name>
        <dbReference type="ChEBI" id="CHEBI:29105"/>
    </cofactor>
</comment>
<dbReference type="GO" id="GO:0008237">
    <property type="term" value="F:metallopeptidase activity"/>
    <property type="evidence" value="ECO:0007669"/>
    <property type="project" value="UniProtKB-KW"/>
</dbReference>
<feature type="region of interest" description="Disordered" evidence="12">
    <location>
        <begin position="596"/>
        <end position="617"/>
    </location>
</feature>
<evidence type="ECO:0000256" key="13">
    <source>
        <dbReference type="SAM" id="SignalP"/>
    </source>
</evidence>
<evidence type="ECO:0000256" key="11">
    <source>
        <dbReference type="ARBA" id="ARBA00093666"/>
    </source>
</evidence>
<dbReference type="GO" id="GO:0006508">
    <property type="term" value="P:proteolysis"/>
    <property type="evidence" value="ECO:0007669"/>
    <property type="project" value="UniProtKB-KW"/>
</dbReference>
<dbReference type="SUPFAM" id="SSF55166">
    <property type="entry name" value="Hedgehog/DD-peptidase"/>
    <property type="match status" value="1"/>
</dbReference>
<dbReference type="GO" id="GO:0071555">
    <property type="term" value="P:cell wall organization"/>
    <property type="evidence" value="ECO:0007669"/>
    <property type="project" value="UniProtKB-KW"/>
</dbReference>
<dbReference type="InterPro" id="IPR010275">
    <property type="entry name" value="MepK"/>
</dbReference>
<dbReference type="CDD" id="cd14844">
    <property type="entry name" value="Zn-DD-carboxypeptidase_like"/>
    <property type="match status" value="1"/>
</dbReference>
<dbReference type="AlphaFoldDB" id="A0A549SR18"/>
<comment type="pathway">
    <text evidence="2">Cell wall biogenesis; cell wall polysaccharide biosynthesis.</text>
</comment>
<keyword evidence="7" id="KW-0862">Zinc</keyword>
<keyword evidence="6" id="KW-0378">Hydrolase</keyword>
<dbReference type="Gene3D" id="3.30.1380.10">
    <property type="match status" value="1"/>
</dbReference>
<evidence type="ECO:0000256" key="8">
    <source>
        <dbReference type="ARBA" id="ARBA00023049"/>
    </source>
</evidence>
<reference evidence="14 15" key="1">
    <citation type="submission" date="2019-07" db="EMBL/GenBank/DDBJ databases">
        <title>Ln-dependent methylotrophs.</title>
        <authorList>
            <person name="Tani A."/>
        </authorList>
    </citation>
    <scope>NUCLEOTIDE SEQUENCE [LARGE SCALE GENOMIC DNA]</scope>
    <source>
        <strain evidence="14 15">SM12</strain>
    </source>
</reference>
<evidence type="ECO:0000256" key="5">
    <source>
        <dbReference type="ARBA" id="ARBA00022729"/>
    </source>
</evidence>
<comment type="caution">
    <text evidence="14">The sequence shown here is derived from an EMBL/GenBank/DDBJ whole genome shotgun (WGS) entry which is preliminary data.</text>
</comment>
<comment type="similarity">
    <text evidence="10">Belongs to the peptidase M15 family.</text>
</comment>
<evidence type="ECO:0000256" key="3">
    <source>
        <dbReference type="ARBA" id="ARBA00022670"/>
    </source>
</evidence>
<keyword evidence="9" id="KW-0961">Cell wall biogenesis/degradation</keyword>
<gene>
    <name evidence="14" type="ORF">FNA46_23950</name>
</gene>
<feature type="compositionally biased region" description="Low complexity" evidence="12">
    <location>
        <begin position="273"/>
        <end position="286"/>
    </location>
</feature>
<keyword evidence="5 13" id="KW-0732">Signal</keyword>
<dbReference type="GO" id="GO:0046872">
    <property type="term" value="F:metal ion binding"/>
    <property type="evidence" value="ECO:0007669"/>
    <property type="project" value="UniProtKB-KW"/>
</dbReference>
<evidence type="ECO:0000256" key="12">
    <source>
        <dbReference type="SAM" id="MobiDB-lite"/>
    </source>
</evidence>
<sequence>MLQAFLKRVAVTFLSLALSVTAVSVQVGQAAAAGETRSLKLYFVHTGEYAEITFKRNGRFDPKGLQQLNQFLRDWRRNEPTRMDPRLFDLVWEVYRRVGATDYIHVVSAYRSPTTNGMLRSRTKGVAKNSQHMQGKAMDFFIPGVKLATLRRTAMQLQVGGVGFYPTSGSPFVHLDVGSVRAWPRMQRDELVQLFPNGNTMHIPADGKPLPGYEQAVADYKRRVGADSIQIAGTAGSVGSSSQRKRGDTLMAMLFGGGDEDEDAETISAPAPRAAAGARAPVQAAVEADEEGAPAQPSTPARPMQAAPVQAAPPQAPVAVAALSPDMTAPVPLARPAFREAPQGGGLATALLPSSRNAAQEALQAALPATPATPMARPDEARPVDLAGMVVPVPTLLGPRRQQGEAEPARIVTASVNSTETGAAMLAAVPLPAHRPDATSSSVEVATGPQAVPPLSRQPVLTPGMLAEVARSANYYRTAAHQPASVQSTADPNVEVASAAQPSANDEVGRMIFNDGFDPPKPSPATTPGKVVKGGAVTKLGGTPANPGTKVLTGNMLAAWATATKRTDAVASMKAPRLITRAISSEYSAAYGEGFKPVSTTANIDPNRFSGGNTAKP</sequence>
<evidence type="ECO:0000313" key="15">
    <source>
        <dbReference type="Proteomes" id="UP000316801"/>
    </source>
</evidence>
<feature type="region of interest" description="Disordered" evidence="12">
    <location>
        <begin position="273"/>
        <end position="312"/>
    </location>
</feature>
<keyword evidence="3" id="KW-0645">Protease</keyword>
<dbReference type="PANTHER" id="PTHR37425">
    <property type="match status" value="1"/>
</dbReference>
<feature type="signal peptide" evidence="13">
    <location>
        <begin position="1"/>
        <end position="22"/>
    </location>
</feature>
<dbReference type="Proteomes" id="UP000316801">
    <property type="component" value="Unassembled WGS sequence"/>
</dbReference>